<dbReference type="Pfam" id="PF09278">
    <property type="entry name" value="MerR-DNA-bind"/>
    <property type="match status" value="1"/>
</dbReference>
<reference evidence="5 6" key="1">
    <citation type="journal article" date="2002" name="DNA Res.">
        <title>Complete genome structure of the thermophilic cyanobacterium Thermosynechococcus elongatus BP-1.</title>
        <authorList>
            <person name="Nakamura Y."/>
            <person name="Kaneko T."/>
            <person name="Sato S."/>
            <person name="Ikeuchi M."/>
            <person name="Katoh H."/>
            <person name="Sasamoto S."/>
            <person name="Watanabe A."/>
            <person name="Iriguchi M."/>
            <person name="Kawashima K."/>
            <person name="Kimura T."/>
            <person name="Kishida Y."/>
            <person name="Kiyokawa C."/>
            <person name="Kohara M."/>
            <person name="Matsumoto M."/>
            <person name="Matsuno A."/>
            <person name="Nakazaki N."/>
            <person name="Shimpo S."/>
            <person name="Sugimoto M."/>
            <person name="Takeuchi C."/>
            <person name="Yamada M."/>
            <person name="Tabata S."/>
        </authorList>
    </citation>
    <scope>NUCLEOTIDE SEQUENCE [LARGE SCALE GENOMIC DNA]</scope>
    <source>
        <strain evidence="6">IAM M-273 / NIES-2133 / BP-1</strain>
    </source>
</reference>
<protein>
    <submittedName>
        <fullName evidence="5">Transcriptional regulator</fullName>
    </submittedName>
</protein>
<dbReference type="GO" id="GO:0003700">
    <property type="term" value="F:DNA-binding transcription factor activity"/>
    <property type="evidence" value="ECO:0007669"/>
    <property type="project" value="InterPro"/>
</dbReference>
<dbReference type="PANTHER" id="PTHR30204">
    <property type="entry name" value="REDOX-CYCLING DRUG-SENSING TRANSCRIPTIONAL ACTIVATOR SOXR"/>
    <property type="match status" value="1"/>
</dbReference>
<dbReference type="InterPro" id="IPR009061">
    <property type="entry name" value="DNA-bd_dom_put_sf"/>
</dbReference>
<organism evidence="5 6">
    <name type="scientific">Thermosynechococcus vestitus (strain NIES-2133 / IAM M-273 / BP-1)</name>
    <dbReference type="NCBI Taxonomy" id="197221"/>
    <lineage>
        <taxon>Bacteria</taxon>
        <taxon>Bacillati</taxon>
        <taxon>Cyanobacteriota</taxon>
        <taxon>Cyanophyceae</taxon>
        <taxon>Acaryochloridales</taxon>
        <taxon>Thermosynechococcaceae</taxon>
        <taxon>Thermosynechococcus</taxon>
    </lineage>
</organism>
<dbReference type="SUPFAM" id="SSF46955">
    <property type="entry name" value="Putative DNA-binding domain"/>
    <property type="match status" value="1"/>
</dbReference>
<gene>
    <name evidence="5" type="ordered locus">tll1888</name>
</gene>
<dbReference type="EnsemblBacteria" id="BAC09440">
    <property type="protein sequence ID" value="BAC09440"/>
    <property type="gene ID" value="BAC09440"/>
</dbReference>
<proteinExistence type="predicted"/>
<dbReference type="Gene3D" id="1.10.1660.10">
    <property type="match status" value="1"/>
</dbReference>
<dbReference type="PRINTS" id="PR00040">
    <property type="entry name" value="HTHMERR"/>
</dbReference>
<evidence type="ECO:0000313" key="5">
    <source>
        <dbReference type="EMBL" id="BAC09440.1"/>
    </source>
</evidence>
<dbReference type="SMART" id="SM00422">
    <property type="entry name" value="HTH_MERR"/>
    <property type="match status" value="1"/>
</dbReference>
<evidence type="ECO:0000256" key="1">
    <source>
        <dbReference type="ARBA" id="ARBA00023015"/>
    </source>
</evidence>
<dbReference type="eggNOG" id="COG0789">
    <property type="taxonomic scope" value="Bacteria"/>
</dbReference>
<keyword evidence="3" id="KW-0804">Transcription</keyword>
<dbReference type="STRING" id="197221.gene:10748494"/>
<dbReference type="InterPro" id="IPR000551">
    <property type="entry name" value="MerR-type_HTH_dom"/>
</dbReference>
<dbReference type="PROSITE" id="PS50937">
    <property type="entry name" value="HTH_MERR_2"/>
    <property type="match status" value="1"/>
</dbReference>
<dbReference type="CDD" id="cd04770">
    <property type="entry name" value="HTH_HMRTR"/>
    <property type="match status" value="1"/>
</dbReference>
<dbReference type="PANTHER" id="PTHR30204:SF94">
    <property type="entry name" value="HEAVY METAL-DEPENDENT TRANSCRIPTIONAL REGULATOR HI_0293-RELATED"/>
    <property type="match status" value="1"/>
</dbReference>
<evidence type="ECO:0000259" key="4">
    <source>
        <dbReference type="PROSITE" id="PS50937"/>
    </source>
</evidence>
<keyword evidence="1" id="KW-0805">Transcription regulation</keyword>
<feature type="domain" description="HTH merR-type" evidence="4">
    <location>
        <begin position="12"/>
        <end position="81"/>
    </location>
</feature>
<dbReference type="InterPro" id="IPR015358">
    <property type="entry name" value="Tscrpt_reg_MerR_DNA-bd"/>
</dbReference>
<keyword evidence="6" id="KW-1185">Reference proteome</keyword>
<keyword evidence="2" id="KW-0238">DNA-binding</keyword>
<dbReference type="AlphaFoldDB" id="Q8DHQ7"/>
<name>Q8DHQ7_THEVB</name>
<evidence type="ECO:0000256" key="2">
    <source>
        <dbReference type="ARBA" id="ARBA00023125"/>
    </source>
</evidence>
<evidence type="ECO:0000256" key="3">
    <source>
        <dbReference type="ARBA" id="ARBA00023163"/>
    </source>
</evidence>
<dbReference type="Pfam" id="PF00376">
    <property type="entry name" value="MerR"/>
    <property type="match status" value="1"/>
</dbReference>
<dbReference type="InterPro" id="IPR047057">
    <property type="entry name" value="MerR_fam"/>
</dbReference>
<accession>Q8DHQ7</accession>
<dbReference type="GO" id="GO:0003677">
    <property type="term" value="F:DNA binding"/>
    <property type="evidence" value="ECO:0007669"/>
    <property type="project" value="UniProtKB-KW"/>
</dbReference>
<dbReference type="EMBL" id="BA000039">
    <property type="protein sequence ID" value="BAC09440.1"/>
    <property type="molecule type" value="Genomic_DNA"/>
</dbReference>
<dbReference type="KEGG" id="tel:tll1888"/>
<evidence type="ECO:0000313" key="6">
    <source>
        <dbReference type="Proteomes" id="UP000000440"/>
    </source>
</evidence>
<dbReference type="Proteomes" id="UP000000440">
    <property type="component" value="Chromosome"/>
</dbReference>
<sequence>METRERNGASTMFQVGEVARRLGLNPQTLYFYERIGLMPSPRRSPAGYRLYGQPDLERLSFITQAKALGLSLDDIKELLMLQDRQRLSCQEVYDRLLKKIQHIDETISKLQTLRAQLTPLLNQCQRGLEQPQTGQQCVVFQQHPLATPAELFHHPSLHQEELNHDTQS</sequence>